<organism evidence="7 8">
    <name type="scientific">Geotalea daltonii (strain DSM 22248 / JCM 15807 / FRC-32)</name>
    <name type="common">Geobacter daltonii</name>
    <dbReference type="NCBI Taxonomy" id="316067"/>
    <lineage>
        <taxon>Bacteria</taxon>
        <taxon>Pseudomonadati</taxon>
        <taxon>Thermodesulfobacteriota</taxon>
        <taxon>Desulfuromonadia</taxon>
        <taxon>Geobacterales</taxon>
        <taxon>Geobacteraceae</taxon>
        <taxon>Geotalea</taxon>
    </lineage>
</organism>
<dbReference type="GO" id="GO:0016432">
    <property type="term" value="F:tRNA-uridine aminocarboxypropyltransferase activity"/>
    <property type="evidence" value="ECO:0007669"/>
    <property type="project" value="UniProtKB-EC"/>
</dbReference>
<dbReference type="Proteomes" id="UP000007721">
    <property type="component" value="Chromosome"/>
</dbReference>
<gene>
    <name evidence="7" type="ordered locus">Geob_1609</name>
</gene>
<evidence type="ECO:0000256" key="5">
    <source>
        <dbReference type="ARBA" id="ARBA00034489"/>
    </source>
</evidence>
<evidence type="ECO:0000256" key="1">
    <source>
        <dbReference type="ARBA" id="ARBA00012386"/>
    </source>
</evidence>
<proteinExistence type="inferred from homology"/>
<name>B9M5Y6_GEODF</name>
<dbReference type="RefSeq" id="WP_012646696.1">
    <property type="nucleotide sequence ID" value="NC_011979.1"/>
</dbReference>
<comment type="similarity">
    <text evidence="5">Belongs to the TDD superfamily. DTWD2 family.</text>
</comment>
<keyword evidence="2" id="KW-0808">Transferase</keyword>
<dbReference type="SMART" id="SM01144">
    <property type="entry name" value="DTW"/>
    <property type="match status" value="1"/>
</dbReference>
<keyword evidence="3" id="KW-0949">S-adenosyl-L-methionine</keyword>
<dbReference type="KEGG" id="geo:Geob_1609"/>
<dbReference type="STRING" id="316067.Geob_1609"/>
<evidence type="ECO:0000313" key="7">
    <source>
        <dbReference type="EMBL" id="ACM19967.1"/>
    </source>
</evidence>
<dbReference type="InterPro" id="IPR039262">
    <property type="entry name" value="DTWD2/TAPT"/>
</dbReference>
<keyword evidence="4" id="KW-0819">tRNA processing</keyword>
<dbReference type="EC" id="2.5.1.25" evidence="1"/>
<accession>B9M5Y6</accession>
<evidence type="ECO:0000313" key="8">
    <source>
        <dbReference type="Proteomes" id="UP000007721"/>
    </source>
</evidence>
<dbReference type="OrthoDB" id="268835at2"/>
<dbReference type="PANTHER" id="PTHR21392:SF0">
    <property type="entry name" value="TRNA-URIDINE AMINOCARBOXYPROPYLTRANSFERASE 2"/>
    <property type="match status" value="1"/>
</dbReference>
<dbReference type="InterPro" id="IPR005636">
    <property type="entry name" value="DTW"/>
</dbReference>
<dbReference type="PANTHER" id="PTHR21392">
    <property type="entry name" value="TRNA-URIDINE AMINOCARBOXYPROPYLTRANSFERASE 2"/>
    <property type="match status" value="1"/>
</dbReference>
<reference evidence="7 8" key="1">
    <citation type="submission" date="2009-01" db="EMBL/GenBank/DDBJ databases">
        <title>Complete sequence of Geobacter sp. FRC-32.</title>
        <authorList>
            <consortium name="US DOE Joint Genome Institute"/>
            <person name="Lucas S."/>
            <person name="Copeland A."/>
            <person name="Lapidus A."/>
            <person name="Glavina del Rio T."/>
            <person name="Dalin E."/>
            <person name="Tice H."/>
            <person name="Bruce D."/>
            <person name="Goodwin L."/>
            <person name="Pitluck S."/>
            <person name="Saunders E."/>
            <person name="Brettin T."/>
            <person name="Detter J.C."/>
            <person name="Han C."/>
            <person name="Larimer F."/>
            <person name="Land M."/>
            <person name="Hauser L."/>
            <person name="Kyrpides N."/>
            <person name="Ovchinnikova G."/>
            <person name="Kostka J."/>
            <person name="Richardson P."/>
        </authorList>
    </citation>
    <scope>NUCLEOTIDE SEQUENCE [LARGE SCALE GENOMIC DNA]</scope>
    <source>
        <strain evidence="8">DSM 22248 / JCM 15807 / FRC-32</strain>
    </source>
</reference>
<evidence type="ECO:0000256" key="4">
    <source>
        <dbReference type="ARBA" id="ARBA00022694"/>
    </source>
</evidence>
<dbReference type="GO" id="GO:0008033">
    <property type="term" value="P:tRNA processing"/>
    <property type="evidence" value="ECO:0007669"/>
    <property type="project" value="UniProtKB-KW"/>
</dbReference>
<feature type="domain" description="DTW" evidence="6">
    <location>
        <begin position="7"/>
        <end position="196"/>
    </location>
</feature>
<evidence type="ECO:0000256" key="2">
    <source>
        <dbReference type="ARBA" id="ARBA00022679"/>
    </source>
</evidence>
<dbReference type="Pfam" id="PF03942">
    <property type="entry name" value="DTW"/>
    <property type="match status" value="1"/>
</dbReference>
<evidence type="ECO:0000259" key="6">
    <source>
        <dbReference type="SMART" id="SM01144"/>
    </source>
</evidence>
<protein>
    <recommendedName>
        <fullName evidence="1">tRNA-uridine aminocarboxypropyltransferase</fullName>
        <ecNumber evidence="1">2.5.1.25</ecNumber>
    </recommendedName>
</protein>
<dbReference type="HOGENOM" id="CLU_066458_2_3_7"/>
<dbReference type="AlphaFoldDB" id="B9M5Y6"/>
<sequence length="216" mass="24439">MGSRSKRAERCQNCRMHLHLCICDLIPIYDLATRLVLVMHHREFTKTTATGPLALRVLKNSELRIHGHLEQPLDCSDLIHPERRTLLLYPGEEVPVLDQKLLDKDPRPITLVVPDGNWRQASRMGRRLPGLENVEMVRLPAGPPSEWGIRREHHEDGLATFEAIARAMGIIEGPVVQKGMEELFRQMVHRTLVAKGATPGINLPGEGRGIDEVYHQ</sequence>
<evidence type="ECO:0000256" key="3">
    <source>
        <dbReference type="ARBA" id="ARBA00022691"/>
    </source>
</evidence>
<dbReference type="EMBL" id="CP001390">
    <property type="protein sequence ID" value="ACM19967.1"/>
    <property type="molecule type" value="Genomic_DNA"/>
</dbReference>
<keyword evidence="8" id="KW-1185">Reference proteome</keyword>
<dbReference type="eggNOG" id="COG3148">
    <property type="taxonomic scope" value="Bacteria"/>
</dbReference>